<dbReference type="SUPFAM" id="SSF53474">
    <property type="entry name" value="alpha/beta-Hydrolases"/>
    <property type="match status" value="1"/>
</dbReference>
<gene>
    <name evidence="3" type="ORF">E1218_30410</name>
</gene>
<keyword evidence="3" id="KW-0378">Hydrolase</keyword>
<dbReference type="InterPro" id="IPR000073">
    <property type="entry name" value="AB_hydrolase_1"/>
</dbReference>
<evidence type="ECO:0000313" key="4">
    <source>
        <dbReference type="Proteomes" id="UP000295172"/>
    </source>
</evidence>
<proteinExistence type="predicted"/>
<evidence type="ECO:0000256" key="1">
    <source>
        <dbReference type="SAM" id="MobiDB-lite"/>
    </source>
</evidence>
<dbReference type="GO" id="GO:0016787">
    <property type="term" value="F:hydrolase activity"/>
    <property type="evidence" value="ECO:0007669"/>
    <property type="project" value="UniProtKB-KW"/>
</dbReference>
<dbReference type="Proteomes" id="UP000295172">
    <property type="component" value="Unassembled WGS sequence"/>
</dbReference>
<protein>
    <submittedName>
        <fullName evidence="3">Alpha/beta fold hydrolase</fullName>
    </submittedName>
</protein>
<feature type="region of interest" description="Disordered" evidence="1">
    <location>
        <begin position="135"/>
        <end position="173"/>
    </location>
</feature>
<dbReference type="EMBL" id="SMKR01000184">
    <property type="protein sequence ID" value="TDD16088.1"/>
    <property type="molecule type" value="Genomic_DNA"/>
</dbReference>
<dbReference type="AlphaFoldDB" id="A0A4R4WB65"/>
<sequence>MRKITGSNPVRGTWFCVGAVPDECVVLRKRRPPTPSSVRWCGEAGSRLLRALPVEERRVVVNGVSTVVLEGGDGPPLLLLHGGIECGGAYWAPVVPRLARDHRLVVPDVPGRSRSTITSTCRPLCCEARDRFSTAGPCRHGQRSSRSGRGGRSADAQPDGRRSSQDVWSSRPR</sequence>
<name>A0A4R4WB65_9ACTN</name>
<dbReference type="InterPro" id="IPR029058">
    <property type="entry name" value="AB_hydrolase_fold"/>
</dbReference>
<accession>A0A4R4WB65</accession>
<dbReference type="Pfam" id="PF00561">
    <property type="entry name" value="Abhydrolase_1"/>
    <property type="match status" value="1"/>
</dbReference>
<keyword evidence="4" id="KW-1185">Reference proteome</keyword>
<organism evidence="3 4">
    <name type="scientific">Kribbella turkmenica</name>
    <dbReference type="NCBI Taxonomy" id="2530375"/>
    <lineage>
        <taxon>Bacteria</taxon>
        <taxon>Bacillati</taxon>
        <taxon>Actinomycetota</taxon>
        <taxon>Actinomycetes</taxon>
        <taxon>Propionibacteriales</taxon>
        <taxon>Kribbellaceae</taxon>
        <taxon>Kribbella</taxon>
    </lineage>
</organism>
<evidence type="ECO:0000313" key="3">
    <source>
        <dbReference type="EMBL" id="TDD16088.1"/>
    </source>
</evidence>
<feature type="domain" description="AB hydrolase-1" evidence="2">
    <location>
        <begin position="75"/>
        <end position="134"/>
    </location>
</feature>
<reference evidence="3 4" key="1">
    <citation type="submission" date="2019-02" db="EMBL/GenBank/DDBJ databases">
        <title>Draft genome sequences of novel Actinobacteria.</title>
        <authorList>
            <person name="Sahin N."/>
            <person name="Ay H."/>
            <person name="Saygin H."/>
        </authorList>
    </citation>
    <scope>NUCLEOTIDE SEQUENCE [LARGE SCALE GENOMIC DNA]</scope>
    <source>
        <strain evidence="3 4">16K104</strain>
    </source>
</reference>
<dbReference type="Gene3D" id="3.40.50.1820">
    <property type="entry name" value="alpha/beta hydrolase"/>
    <property type="match status" value="1"/>
</dbReference>
<comment type="caution">
    <text evidence="3">The sequence shown here is derived from an EMBL/GenBank/DDBJ whole genome shotgun (WGS) entry which is preliminary data.</text>
</comment>
<evidence type="ECO:0000259" key="2">
    <source>
        <dbReference type="Pfam" id="PF00561"/>
    </source>
</evidence>
<dbReference type="OrthoDB" id="27092at2"/>